<gene>
    <name evidence="1" type="ORF">QFC21_006690</name>
</gene>
<accession>A0ACC2V0F1</accession>
<sequence length="295" mass="32535">MSHGYFILPVPDPSLSPGWSGSRSNPASNEEYSNSIAHLREATQGTIESYNGSVPTPSLPPINPSLPPIKELPSLHELLRDRYPFTAVSTGDSGYRTPPYPTTVFPSGTTQGTLPQNQMMDPVAHQDLSSSSPPTNHWHCPQLPHPLDAPSVNTANLGSQMPSQPRWSLTSAIVHKSVKYPPKLEFTIFDSKMQIWQSLTWQSKCRQAPESLKAFLAPRPGSTQSLGKRLVKFQLEENEEGVLKGVILGWEKCHEQLEEYSLAQIAYLTKNPNQIDGRSREARRAKKTAGGSTQA</sequence>
<dbReference type="EMBL" id="JASBWT010000035">
    <property type="protein sequence ID" value="KAJ9092814.1"/>
    <property type="molecule type" value="Genomic_DNA"/>
</dbReference>
<reference evidence="1" key="1">
    <citation type="submission" date="2023-04" db="EMBL/GenBank/DDBJ databases">
        <title>Draft Genome sequencing of Naganishia species isolated from polar environments using Oxford Nanopore Technology.</title>
        <authorList>
            <person name="Leo P."/>
            <person name="Venkateswaran K."/>
        </authorList>
    </citation>
    <scope>NUCLEOTIDE SEQUENCE</scope>
    <source>
        <strain evidence="1">MNA-CCFEE 5423</strain>
    </source>
</reference>
<proteinExistence type="predicted"/>
<name>A0ACC2V0F1_9TREE</name>
<organism evidence="1 2">
    <name type="scientific">Naganishia friedmannii</name>
    <dbReference type="NCBI Taxonomy" id="89922"/>
    <lineage>
        <taxon>Eukaryota</taxon>
        <taxon>Fungi</taxon>
        <taxon>Dikarya</taxon>
        <taxon>Basidiomycota</taxon>
        <taxon>Agaricomycotina</taxon>
        <taxon>Tremellomycetes</taxon>
        <taxon>Filobasidiales</taxon>
        <taxon>Filobasidiaceae</taxon>
        <taxon>Naganishia</taxon>
    </lineage>
</organism>
<evidence type="ECO:0000313" key="2">
    <source>
        <dbReference type="Proteomes" id="UP001227268"/>
    </source>
</evidence>
<keyword evidence="2" id="KW-1185">Reference proteome</keyword>
<evidence type="ECO:0000313" key="1">
    <source>
        <dbReference type="EMBL" id="KAJ9092814.1"/>
    </source>
</evidence>
<comment type="caution">
    <text evidence="1">The sequence shown here is derived from an EMBL/GenBank/DDBJ whole genome shotgun (WGS) entry which is preliminary data.</text>
</comment>
<protein>
    <submittedName>
        <fullName evidence="1">Uncharacterized protein</fullName>
    </submittedName>
</protein>
<dbReference type="Proteomes" id="UP001227268">
    <property type="component" value="Unassembled WGS sequence"/>
</dbReference>